<dbReference type="EMBL" id="GG678140">
    <property type="protein sequence ID" value="EER09649.1"/>
    <property type="molecule type" value="Genomic_DNA"/>
</dbReference>
<keyword evidence="2" id="KW-0813">Transport</keyword>
<dbReference type="OMA" id="ILNAAMW"/>
<feature type="compositionally biased region" description="Polar residues" evidence="10">
    <location>
        <begin position="72"/>
        <end position="84"/>
    </location>
</feature>
<evidence type="ECO:0000256" key="4">
    <source>
        <dbReference type="ARBA" id="ARBA00022816"/>
    </source>
</evidence>
<dbReference type="GeneID" id="9052572"/>
<evidence type="ECO:0000313" key="13">
    <source>
        <dbReference type="Proteomes" id="UP000007800"/>
    </source>
</evidence>
<feature type="compositionally biased region" description="Low complexity" evidence="10">
    <location>
        <begin position="304"/>
        <end position="317"/>
    </location>
</feature>
<keyword evidence="5" id="KW-0653">Protein transport</keyword>
<dbReference type="InterPro" id="IPR045255">
    <property type="entry name" value="RanBP1-like"/>
</dbReference>
<feature type="compositionally biased region" description="Low complexity" evidence="10">
    <location>
        <begin position="128"/>
        <end position="137"/>
    </location>
</feature>
<feature type="region of interest" description="Disordered" evidence="10">
    <location>
        <begin position="304"/>
        <end position="328"/>
    </location>
</feature>
<feature type="compositionally biased region" description="Basic and acidic residues" evidence="10">
    <location>
        <begin position="318"/>
        <end position="328"/>
    </location>
</feature>
<sequence>MSKRVAESQLTKDDAPLEDNVEDPGTGREKASADILAKRKIVSVRRKTEGAAPAAAEKPSTVSETESVASSQNPFANLGTSSKSGESEEAPKSSNPFAGISFASASKRGGGGLFGDIGKKMSEGSGSGFAAFGADQASKSETAEPTSPEEGDSSEASEPQPHPVCSGEEGESLMFSSDCKLYKLMKQEESGTAASSSTAEAQSAGPKYKWTERGMGSLRVLKKDSDDNAKAAGRIVVRMKGVWKVILNTPILDAEKYDMVGSKSVKFFGLDDESTEEGQLASYRVNMLSSGNQSEFLKAVKSFSPSGASTAAPTPETAAEKKEESIKA</sequence>
<keyword evidence="9" id="KW-0539">Nucleus</keyword>
<evidence type="ECO:0000256" key="10">
    <source>
        <dbReference type="SAM" id="MobiDB-lite"/>
    </source>
</evidence>
<evidence type="ECO:0000256" key="2">
    <source>
        <dbReference type="ARBA" id="ARBA00022448"/>
    </source>
</evidence>
<dbReference type="Proteomes" id="UP000007800">
    <property type="component" value="Unassembled WGS sequence"/>
</dbReference>
<keyword evidence="8" id="KW-0906">Nuclear pore complex</keyword>
<keyword evidence="13" id="KW-1185">Reference proteome</keyword>
<keyword evidence="6" id="KW-0007">Acetylation</keyword>
<accession>C5L107</accession>
<name>C5L107_PERM5</name>
<evidence type="ECO:0000259" key="11">
    <source>
        <dbReference type="PROSITE" id="PS50196"/>
    </source>
</evidence>
<feature type="region of interest" description="Disordered" evidence="10">
    <location>
        <begin position="1"/>
        <end position="170"/>
    </location>
</feature>
<keyword evidence="4" id="KW-0509">mRNA transport</keyword>
<dbReference type="SMART" id="SM00160">
    <property type="entry name" value="RanBD"/>
    <property type="match status" value="1"/>
</dbReference>
<dbReference type="InterPro" id="IPR011993">
    <property type="entry name" value="PH-like_dom_sf"/>
</dbReference>
<organism evidence="13">
    <name type="scientific">Perkinsus marinus (strain ATCC 50983 / TXsc)</name>
    <dbReference type="NCBI Taxonomy" id="423536"/>
    <lineage>
        <taxon>Eukaryota</taxon>
        <taxon>Sar</taxon>
        <taxon>Alveolata</taxon>
        <taxon>Perkinsozoa</taxon>
        <taxon>Perkinsea</taxon>
        <taxon>Perkinsida</taxon>
        <taxon>Perkinsidae</taxon>
        <taxon>Perkinsus</taxon>
    </lineage>
</organism>
<dbReference type="PANTHER" id="PTHR23138">
    <property type="entry name" value="RAN BINDING PROTEIN"/>
    <property type="match status" value="1"/>
</dbReference>
<evidence type="ECO:0000256" key="5">
    <source>
        <dbReference type="ARBA" id="ARBA00022927"/>
    </source>
</evidence>
<dbReference type="GO" id="GO:0005643">
    <property type="term" value="C:nuclear pore"/>
    <property type="evidence" value="ECO:0007669"/>
    <property type="project" value="UniProtKB-SubCell"/>
</dbReference>
<comment type="subcellular location">
    <subcellularLocation>
        <location evidence="1">Nucleus</location>
        <location evidence="1">Nuclear pore complex</location>
    </subcellularLocation>
</comment>
<protein>
    <submittedName>
        <fullName evidence="12">Brefeldin A resistance protein, putative</fullName>
    </submittedName>
</protein>
<dbReference type="GO" id="GO:0051028">
    <property type="term" value="P:mRNA transport"/>
    <property type="evidence" value="ECO:0007669"/>
    <property type="project" value="UniProtKB-KW"/>
</dbReference>
<dbReference type="Pfam" id="PF08911">
    <property type="entry name" value="NUP50"/>
    <property type="match status" value="1"/>
</dbReference>
<keyword evidence="3" id="KW-0677">Repeat</keyword>
<evidence type="ECO:0000256" key="3">
    <source>
        <dbReference type="ARBA" id="ARBA00022737"/>
    </source>
</evidence>
<evidence type="ECO:0000256" key="7">
    <source>
        <dbReference type="ARBA" id="ARBA00023010"/>
    </source>
</evidence>
<dbReference type="GO" id="GO:0015031">
    <property type="term" value="P:protein transport"/>
    <property type="evidence" value="ECO:0007669"/>
    <property type="project" value="UniProtKB-KW"/>
</dbReference>
<feature type="compositionally biased region" description="Low complexity" evidence="10">
    <location>
        <begin position="60"/>
        <end position="71"/>
    </location>
</feature>
<dbReference type="AlphaFoldDB" id="C5L107"/>
<dbReference type="InterPro" id="IPR015007">
    <property type="entry name" value="NUP2/50/61"/>
</dbReference>
<feature type="compositionally biased region" description="Basic and acidic residues" evidence="10">
    <location>
        <begin position="1"/>
        <end position="15"/>
    </location>
</feature>
<evidence type="ECO:0000256" key="6">
    <source>
        <dbReference type="ARBA" id="ARBA00022990"/>
    </source>
</evidence>
<dbReference type="Gene3D" id="2.30.29.30">
    <property type="entry name" value="Pleckstrin-homology domain (PH domain)/Phosphotyrosine-binding domain (PTB)"/>
    <property type="match status" value="1"/>
</dbReference>
<evidence type="ECO:0000256" key="8">
    <source>
        <dbReference type="ARBA" id="ARBA00023132"/>
    </source>
</evidence>
<evidence type="ECO:0000256" key="9">
    <source>
        <dbReference type="ARBA" id="ARBA00023242"/>
    </source>
</evidence>
<keyword evidence="7" id="KW-0811">Translocation</keyword>
<feature type="compositionally biased region" description="Low complexity" evidence="10">
    <location>
        <begin position="190"/>
        <end position="205"/>
    </location>
</feature>
<dbReference type="OrthoDB" id="185618at2759"/>
<feature type="domain" description="RanBD1" evidence="11">
    <location>
        <begin position="142"/>
        <end position="309"/>
    </location>
</feature>
<evidence type="ECO:0000256" key="1">
    <source>
        <dbReference type="ARBA" id="ARBA00004567"/>
    </source>
</evidence>
<dbReference type="RefSeq" id="XP_002777854.1">
    <property type="nucleotide sequence ID" value="XM_002777808.1"/>
</dbReference>
<dbReference type="PROSITE" id="PS50196">
    <property type="entry name" value="RANBD1"/>
    <property type="match status" value="1"/>
</dbReference>
<gene>
    <name evidence="12" type="ORF">Pmar_PMAR008788</name>
</gene>
<dbReference type="Pfam" id="PF00638">
    <property type="entry name" value="Ran_BP1"/>
    <property type="match status" value="1"/>
</dbReference>
<evidence type="ECO:0000313" key="12">
    <source>
        <dbReference type="EMBL" id="EER09649.1"/>
    </source>
</evidence>
<dbReference type="CDD" id="cd13180">
    <property type="entry name" value="RanBD_RanBP3"/>
    <property type="match status" value="1"/>
</dbReference>
<dbReference type="InterPro" id="IPR000156">
    <property type="entry name" value="Ran_bind_dom"/>
</dbReference>
<proteinExistence type="predicted"/>
<reference evidence="12 13" key="1">
    <citation type="submission" date="2008-07" db="EMBL/GenBank/DDBJ databases">
        <authorList>
            <person name="El-Sayed N."/>
            <person name="Caler E."/>
            <person name="Inman J."/>
            <person name="Amedeo P."/>
            <person name="Hass B."/>
            <person name="Wortman J."/>
        </authorList>
    </citation>
    <scope>NUCLEOTIDE SEQUENCE [LARGE SCALE GENOMIC DNA]</scope>
    <source>
        <strain evidence="13">ATCC 50983 / TXsc</strain>
    </source>
</reference>
<dbReference type="SUPFAM" id="SSF50729">
    <property type="entry name" value="PH domain-like"/>
    <property type="match status" value="1"/>
</dbReference>
<feature type="region of interest" description="Disordered" evidence="10">
    <location>
        <begin position="190"/>
        <end position="210"/>
    </location>
</feature>
<dbReference type="InParanoid" id="C5L107"/>